<proteinExistence type="predicted"/>
<dbReference type="FunFam" id="1.10.510.10:FF:000129">
    <property type="entry name" value="cysteine-rich receptor-like protein kinase 10"/>
    <property type="match status" value="2"/>
</dbReference>
<dbReference type="InterPro" id="IPR002902">
    <property type="entry name" value="GNK2"/>
</dbReference>
<feature type="binding site" evidence="17">
    <location>
        <position position="1006"/>
    </location>
    <ligand>
        <name>ATP</name>
        <dbReference type="ChEBI" id="CHEBI:30616"/>
    </ligand>
</feature>
<keyword evidence="11 18" id="KW-1133">Transmembrane helix</keyword>
<dbReference type="CDD" id="cd14066">
    <property type="entry name" value="STKc_IRAK"/>
    <property type="match status" value="2"/>
</dbReference>
<dbReference type="PROSITE" id="PS00107">
    <property type="entry name" value="PROTEIN_KINASE_ATP"/>
    <property type="match status" value="2"/>
</dbReference>
<keyword evidence="8 17" id="KW-0547">Nucleotide-binding</keyword>
<dbReference type="Gene3D" id="1.10.510.10">
    <property type="entry name" value="Transferase(Phosphotransferase) domain 1"/>
    <property type="match status" value="2"/>
</dbReference>
<dbReference type="SMART" id="SM00220">
    <property type="entry name" value="S_TKc"/>
    <property type="match status" value="2"/>
</dbReference>
<dbReference type="PROSITE" id="PS00108">
    <property type="entry name" value="PROTEIN_KINASE_ST"/>
    <property type="match status" value="2"/>
</dbReference>
<evidence type="ECO:0000256" key="14">
    <source>
        <dbReference type="ARBA" id="ARBA00023180"/>
    </source>
</evidence>
<dbReference type="PANTHER" id="PTHR27002">
    <property type="entry name" value="RECEPTOR-LIKE SERINE/THREONINE-PROTEIN KINASE SD1-8"/>
    <property type="match status" value="1"/>
</dbReference>
<dbReference type="GO" id="GO:0005524">
    <property type="term" value="F:ATP binding"/>
    <property type="evidence" value="ECO:0007669"/>
    <property type="project" value="UniProtKB-UniRule"/>
</dbReference>
<feature type="signal peptide" evidence="19">
    <location>
        <begin position="1"/>
        <end position="29"/>
    </location>
</feature>
<dbReference type="EMBL" id="LR031575">
    <property type="protein sequence ID" value="VDD04500.1"/>
    <property type="molecule type" value="Genomic_DNA"/>
</dbReference>
<feature type="domain" description="Protein kinase" evidence="20">
    <location>
        <begin position="978"/>
        <end position="1255"/>
    </location>
</feature>
<dbReference type="GO" id="GO:0009751">
    <property type="term" value="P:response to salicylic acid"/>
    <property type="evidence" value="ECO:0007669"/>
    <property type="project" value="UniProtKB-ARBA"/>
</dbReference>
<evidence type="ECO:0000256" key="1">
    <source>
        <dbReference type="ARBA" id="ARBA00004167"/>
    </source>
</evidence>
<name>A0A3P6BSA6_BRACM</name>
<keyword evidence="12 18" id="KW-0472">Membrane</keyword>
<comment type="catalytic activity">
    <reaction evidence="15">
        <text>L-seryl-[protein] + ATP = O-phospho-L-seryl-[protein] + ADP + H(+)</text>
        <dbReference type="Rhea" id="RHEA:17989"/>
        <dbReference type="Rhea" id="RHEA-COMP:9863"/>
        <dbReference type="Rhea" id="RHEA-COMP:11604"/>
        <dbReference type="ChEBI" id="CHEBI:15378"/>
        <dbReference type="ChEBI" id="CHEBI:29999"/>
        <dbReference type="ChEBI" id="CHEBI:30616"/>
        <dbReference type="ChEBI" id="CHEBI:83421"/>
        <dbReference type="ChEBI" id="CHEBI:456216"/>
    </reaction>
</comment>
<dbReference type="InterPro" id="IPR001245">
    <property type="entry name" value="Ser-Thr/Tyr_kinase_cat_dom"/>
</dbReference>
<comment type="subcellular location">
    <subcellularLocation>
        <location evidence="1">Membrane</location>
        <topology evidence="1">Single-pass membrane protein</topology>
    </subcellularLocation>
</comment>
<evidence type="ECO:0000256" key="6">
    <source>
        <dbReference type="ARBA" id="ARBA00022729"/>
    </source>
</evidence>
<evidence type="ECO:0000256" key="4">
    <source>
        <dbReference type="ARBA" id="ARBA00022679"/>
    </source>
</evidence>
<keyword evidence="6 19" id="KW-0732">Signal</keyword>
<dbReference type="CDD" id="cd23509">
    <property type="entry name" value="Gnk2-like"/>
    <property type="match status" value="4"/>
</dbReference>
<dbReference type="InterPro" id="IPR000719">
    <property type="entry name" value="Prot_kinase_dom"/>
</dbReference>
<dbReference type="FunFam" id="3.30.430.20:FF:000007">
    <property type="entry name" value="Cysteine-rich receptor-like protein kinase 11"/>
    <property type="match status" value="1"/>
</dbReference>
<feature type="domain" description="Gnk2-homologous" evidence="21">
    <location>
        <begin position="773"/>
        <end position="880"/>
    </location>
</feature>
<feature type="domain" description="Gnk2-homologous" evidence="21">
    <location>
        <begin position="658"/>
        <end position="767"/>
    </location>
</feature>
<dbReference type="InterPro" id="IPR017441">
    <property type="entry name" value="Protein_kinase_ATP_BS"/>
</dbReference>
<evidence type="ECO:0000259" key="20">
    <source>
        <dbReference type="PROSITE" id="PS50011"/>
    </source>
</evidence>
<dbReference type="InterPro" id="IPR038408">
    <property type="entry name" value="GNK2_sf"/>
</dbReference>
<keyword evidence="14" id="KW-0325">Glycoprotein</keyword>
<feature type="domain" description="Protein kinase" evidence="20">
    <location>
        <begin position="360"/>
        <end position="632"/>
    </location>
</feature>
<feature type="transmembrane region" description="Helical" evidence="18">
    <location>
        <begin position="914"/>
        <end position="936"/>
    </location>
</feature>
<dbReference type="GO" id="GO:0016020">
    <property type="term" value="C:membrane"/>
    <property type="evidence" value="ECO:0007669"/>
    <property type="project" value="UniProtKB-SubCell"/>
</dbReference>
<evidence type="ECO:0000256" key="16">
    <source>
        <dbReference type="ARBA" id="ARBA00047951"/>
    </source>
</evidence>
<evidence type="ECO:0000256" key="18">
    <source>
        <dbReference type="SAM" id="Phobius"/>
    </source>
</evidence>
<organism evidence="22">
    <name type="scientific">Brassica campestris</name>
    <name type="common">Field mustard</name>
    <dbReference type="NCBI Taxonomy" id="3711"/>
    <lineage>
        <taxon>Eukaryota</taxon>
        <taxon>Viridiplantae</taxon>
        <taxon>Streptophyta</taxon>
        <taxon>Embryophyta</taxon>
        <taxon>Tracheophyta</taxon>
        <taxon>Spermatophyta</taxon>
        <taxon>Magnoliopsida</taxon>
        <taxon>eudicotyledons</taxon>
        <taxon>Gunneridae</taxon>
        <taxon>Pentapetalae</taxon>
        <taxon>rosids</taxon>
        <taxon>malvids</taxon>
        <taxon>Brassicales</taxon>
        <taxon>Brassicaceae</taxon>
        <taxon>Brassiceae</taxon>
        <taxon>Brassica</taxon>
    </lineage>
</organism>
<feature type="binding site" evidence="17">
    <location>
        <position position="388"/>
    </location>
    <ligand>
        <name>ATP</name>
        <dbReference type="ChEBI" id="CHEBI:30616"/>
    </ligand>
</feature>
<dbReference type="GO" id="GO:0004674">
    <property type="term" value="F:protein serine/threonine kinase activity"/>
    <property type="evidence" value="ECO:0007669"/>
    <property type="project" value="UniProtKB-KW"/>
</dbReference>
<evidence type="ECO:0000256" key="17">
    <source>
        <dbReference type="PROSITE-ProRule" id="PRU10141"/>
    </source>
</evidence>
<protein>
    <submittedName>
        <fullName evidence="22">Uncharacterized protein</fullName>
    </submittedName>
</protein>
<dbReference type="Pfam" id="PF07714">
    <property type="entry name" value="PK_Tyr_Ser-Thr"/>
    <property type="match status" value="2"/>
</dbReference>
<gene>
    <name evidence="22" type="ORF">BRAA08T33583Z</name>
</gene>
<feature type="transmembrane region" description="Helical" evidence="18">
    <location>
        <begin position="296"/>
        <end position="322"/>
    </location>
</feature>
<sequence>MAKKSYETVLCFFFFFIIIISFSSISVSAQVCENTTGIFIPNSTYDNNRRFILSTLPSNVTAHDGYFQSSIGLGLDRVYAMGMCAPGAEPNVCSQCIETASDGLLQNCLNQVDAFSWSGDKTLCLVRYTNRSFSGLLGMEPRGAIAILYNSVDIEKENLKEFDGVWDELMSRTMTSLVRNNLSTPTSKYYENEIAPVPGYKNISVLMQCTPDVSSEDCKLCLEKSVDYYKTLHHGKRGGIVLRPSCFLRWELYTFSGVFDHIRMPPPSSPPLPSPPPSKTPFVVTNMPKKGKSFCLSGGIISAIVIVILFFIILVAIVVAIFKRKRKQKIELPSDLMLVFKIAESVQFDLKTIEAATSNFSASNKLGQGGFGEVYKGMLMNGTEVAVKRLSKTSRQGEVEFKNEVVVVAKLQHRNLVRLLGFSLQGEEKLLVYEFVPNKSLDYFLFDPKKILQLDWTMRRNIIDGITRGILYLHQDSRLKIIHRDLKASNILLDADMNPKIADFGMARTFCMDQNVANTRRVVGTFGYMPPEYVTHGQFSIKSDVYSFGVLILEIISGKKNSSFYQMEGLVNNLVTYVWRLWENKSLHELIDPVIREESKRDEVIRYIHIGLLCVQENSAERPTMSKIHQMLTTSSITLDVPLPPGFLFRNGPGSNPLAQGLEPGEPTSMSFACSLDEATITDLFICYLSGKLVNGAFFSMGSQSLTKGQNDDMVFGLYLCKGDLSPEACGDCVLFATKDAPTRCPGGKEFLIQYDECMLGYSDRNIFSDAVTTTRIITWNPQNITEDQDLSERFNHAVVALINKSAKEAANSTTKKFAANKTNFTSSRTIYTSVQCNPELSGEDCVTCLQRSIKDFYFNSVGGRVLVPSCNSRYELYPFYNETFVTSLSPPVNSPPLVSGPPLPPGKGRDWTVIILAICAPFSVFVLFLVAVISYRVTKRVKKTYDTTAADDEGDDITTAGSLQFDFKVIEAATDKFSISNKLGQGGFGKVYKGTLPNGLQVAVKRLSKTSGQGEKEFKNEVVLVAKLQHRNLVKLLGFCLEREEKILVYEFVSNKSLDYFLFDSSKQSQLDWNTRYKIIGGIARGILYLHQDSRLTIIHRDLKAGNILLDADMNPKVADFGMARIFEMDQTEANTRRVVGTYGYMSPEYAMYGQFSMKSDVYSFGVLVLEIISGRKNSSLYQMDGSVCNLVTYTWRLWSKGSPLELVDMSFGNNYQRNEISRCIHIALLCVQEDTGDRPTMSGIVQMLTTSSISLAVPRPPGLFFKSNQEQTGPSMDKSVLCSIDDAPITSVTPR</sequence>
<evidence type="ECO:0000256" key="12">
    <source>
        <dbReference type="ARBA" id="ARBA00023136"/>
    </source>
</evidence>
<keyword evidence="2" id="KW-0723">Serine/threonine-protein kinase</keyword>
<evidence type="ECO:0000256" key="8">
    <source>
        <dbReference type="ARBA" id="ARBA00022741"/>
    </source>
</evidence>
<dbReference type="FunFam" id="3.30.200.20:FF:000959">
    <property type="entry name" value="Cysteine-rich receptor-like protein kinase 17"/>
    <property type="match status" value="1"/>
</dbReference>
<feature type="chain" id="PRO_5017948970" evidence="19">
    <location>
        <begin position="30"/>
        <end position="1297"/>
    </location>
</feature>
<dbReference type="SUPFAM" id="SSF56112">
    <property type="entry name" value="Protein kinase-like (PK-like)"/>
    <property type="match status" value="2"/>
</dbReference>
<accession>A0A3P6BSA6</accession>
<keyword evidence="9" id="KW-0418">Kinase</keyword>
<keyword evidence="3" id="KW-0597">Phosphoprotein</keyword>
<dbReference type="Gene3D" id="3.30.430.20">
    <property type="entry name" value="Gnk2 domain, C-X8-C-X2-C motif"/>
    <property type="match status" value="4"/>
</dbReference>
<evidence type="ECO:0000256" key="15">
    <source>
        <dbReference type="ARBA" id="ARBA00047558"/>
    </source>
</evidence>
<evidence type="ECO:0000256" key="2">
    <source>
        <dbReference type="ARBA" id="ARBA00022527"/>
    </source>
</evidence>
<dbReference type="FunFam" id="3.30.430.20:FF:000003">
    <property type="entry name" value="Cysteine-rich RLK (RECEPTOR-like protein kinase) 10"/>
    <property type="match status" value="1"/>
</dbReference>
<evidence type="ECO:0000256" key="3">
    <source>
        <dbReference type="ARBA" id="ARBA00022553"/>
    </source>
</evidence>
<dbReference type="Pfam" id="PF01657">
    <property type="entry name" value="Stress-antifung"/>
    <property type="match status" value="4"/>
</dbReference>
<comment type="catalytic activity">
    <reaction evidence="16">
        <text>L-threonyl-[protein] + ATP = O-phospho-L-threonyl-[protein] + ADP + H(+)</text>
        <dbReference type="Rhea" id="RHEA:46608"/>
        <dbReference type="Rhea" id="RHEA-COMP:11060"/>
        <dbReference type="Rhea" id="RHEA-COMP:11605"/>
        <dbReference type="ChEBI" id="CHEBI:15378"/>
        <dbReference type="ChEBI" id="CHEBI:30013"/>
        <dbReference type="ChEBI" id="CHEBI:30616"/>
        <dbReference type="ChEBI" id="CHEBI:61977"/>
        <dbReference type="ChEBI" id="CHEBI:456216"/>
    </reaction>
</comment>
<feature type="domain" description="Gnk2-homologous" evidence="21">
    <location>
        <begin position="27"/>
        <end position="133"/>
    </location>
</feature>
<dbReference type="PANTHER" id="PTHR27002:SF1050">
    <property type="entry name" value="CYSTEINE-RICH RECEPTOR-LIKE PROTEIN KINASE 5"/>
    <property type="match status" value="1"/>
</dbReference>
<dbReference type="InterPro" id="IPR008271">
    <property type="entry name" value="Ser/Thr_kinase_AS"/>
</dbReference>
<dbReference type="Gene3D" id="3.30.200.20">
    <property type="entry name" value="Phosphorylase Kinase, domain 1"/>
    <property type="match status" value="2"/>
</dbReference>
<dbReference type="FunFam" id="3.30.430.20:FF:000002">
    <property type="entry name" value="Cysteine-rich receptor-like protein kinase 10"/>
    <property type="match status" value="1"/>
</dbReference>
<feature type="domain" description="Gnk2-homologous" evidence="21">
    <location>
        <begin position="147"/>
        <end position="255"/>
    </location>
</feature>
<evidence type="ECO:0000256" key="5">
    <source>
        <dbReference type="ARBA" id="ARBA00022692"/>
    </source>
</evidence>
<dbReference type="FunFam" id="3.30.200.20:FF:000727">
    <property type="entry name" value="Cysteine-rich RLK (RECEPTOR-like protein kinase) 23"/>
    <property type="match status" value="1"/>
</dbReference>
<evidence type="ECO:0000256" key="13">
    <source>
        <dbReference type="ARBA" id="ARBA00023170"/>
    </source>
</evidence>
<keyword evidence="10 17" id="KW-0067">ATP-binding</keyword>
<evidence type="ECO:0000313" key="22">
    <source>
        <dbReference type="EMBL" id="VDD04500.1"/>
    </source>
</evidence>
<keyword evidence="5 18" id="KW-0812">Transmembrane</keyword>
<reference evidence="22" key="1">
    <citation type="submission" date="2018-11" db="EMBL/GenBank/DDBJ databases">
        <authorList>
            <consortium name="Genoscope - CEA"/>
            <person name="William W."/>
        </authorList>
    </citation>
    <scope>NUCLEOTIDE SEQUENCE</scope>
</reference>
<dbReference type="PROSITE" id="PS50011">
    <property type="entry name" value="PROTEIN_KINASE_DOM"/>
    <property type="match status" value="2"/>
</dbReference>
<keyword evidence="7" id="KW-0677">Repeat</keyword>
<evidence type="ECO:0000256" key="11">
    <source>
        <dbReference type="ARBA" id="ARBA00022989"/>
    </source>
</evidence>
<evidence type="ECO:0000256" key="10">
    <source>
        <dbReference type="ARBA" id="ARBA00022840"/>
    </source>
</evidence>
<evidence type="ECO:0000256" key="9">
    <source>
        <dbReference type="ARBA" id="ARBA00022777"/>
    </source>
</evidence>
<dbReference type="PROSITE" id="PS51473">
    <property type="entry name" value="GNK2"/>
    <property type="match status" value="4"/>
</dbReference>
<dbReference type="GO" id="GO:0042742">
    <property type="term" value="P:defense response to bacterium"/>
    <property type="evidence" value="ECO:0007669"/>
    <property type="project" value="UniProtKB-ARBA"/>
</dbReference>
<dbReference type="InterPro" id="IPR011009">
    <property type="entry name" value="Kinase-like_dom_sf"/>
</dbReference>
<keyword evidence="13" id="KW-0675">Receptor</keyword>
<evidence type="ECO:0000256" key="19">
    <source>
        <dbReference type="SAM" id="SignalP"/>
    </source>
</evidence>
<keyword evidence="4" id="KW-0808">Transferase</keyword>
<evidence type="ECO:0000259" key="21">
    <source>
        <dbReference type="PROSITE" id="PS51473"/>
    </source>
</evidence>
<evidence type="ECO:0000256" key="7">
    <source>
        <dbReference type="ARBA" id="ARBA00022737"/>
    </source>
</evidence>